<feature type="region of interest" description="Disordered" evidence="1">
    <location>
        <begin position="83"/>
        <end position="102"/>
    </location>
</feature>
<sequence length="102" mass="11360">MDEGDLVNVVQGVFQAALLDRDEVHGHPDADAVRLDHRVDRRNRDDHTDDEEEEELVDAVGEESDDEAGDHFLSPGLVVEFSREVAAEGRSRHGHGEAEHQP</sequence>
<gene>
    <name evidence="2" type="ORF">SDC9_187195</name>
</gene>
<accession>A0A645HL03</accession>
<protein>
    <submittedName>
        <fullName evidence="2">Uncharacterized protein</fullName>
    </submittedName>
</protein>
<feature type="compositionally biased region" description="Acidic residues" evidence="1">
    <location>
        <begin position="48"/>
        <end position="68"/>
    </location>
</feature>
<dbReference type="EMBL" id="VSSQ01095610">
    <property type="protein sequence ID" value="MPN39667.1"/>
    <property type="molecule type" value="Genomic_DNA"/>
</dbReference>
<feature type="compositionally biased region" description="Basic and acidic residues" evidence="1">
    <location>
        <begin position="38"/>
        <end position="47"/>
    </location>
</feature>
<reference evidence="2" key="1">
    <citation type="submission" date="2019-08" db="EMBL/GenBank/DDBJ databases">
        <authorList>
            <person name="Kucharzyk K."/>
            <person name="Murdoch R.W."/>
            <person name="Higgins S."/>
            <person name="Loffler F."/>
        </authorList>
    </citation>
    <scope>NUCLEOTIDE SEQUENCE</scope>
</reference>
<proteinExistence type="predicted"/>
<comment type="caution">
    <text evidence="2">The sequence shown here is derived from an EMBL/GenBank/DDBJ whole genome shotgun (WGS) entry which is preliminary data.</text>
</comment>
<evidence type="ECO:0000313" key="2">
    <source>
        <dbReference type="EMBL" id="MPN39667.1"/>
    </source>
</evidence>
<organism evidence="2">
    <name type="scientific">bioreactor metagenome</name>
    <dbReference type="NCBI Taxonomy" id="1076179"/>
    <lineage>
        <taxon>unclassified sequences</taxon>
        <taxon>metagenomes</taxon>
        <taxon>ecological metagenomes</taxon>
    </lineage>
</organism>
<name>A0A645HL03_9ZZZZ</name>
<feature type="region of interest" description="Disordered" evidence="1">
    <location>
        <begin position="38"/>
        <end position="75"/>
    </location>
</feature>
<evidence type="ECO:0000256" key="1">
    <source>
        <dbReference type="SAM" id="MobiDB-lite"/>
    </source>
</evidence>
<dbReference type="AlphaFoldDB" id="A0A645HL03"/>